<comment type="similarity">
    <text evidence="1">Belongs to the RutC family.</text>
</comment>
<sequence>MSLYRHKPGKRMSEAVVVNGLIYTVQVPESGEGDARAQTAETLGLIDTVLAELDSDKSKIVEATIFLTDLTDFDAMNEAWDAWVAEGNAPVRCTVQAKLAHPDWKIEIRIVASR</sequence>
<proteinExistence type="inferred from homology"/>
<dbReference type="CDD" id="cd06150">
    <property type="entry name" value="YjgF_YER057c_UK114_like_2"/>
    <property type="match status" value="1"/>
</dbReference>
<gene>
    <name evidence="2" type="ORF">C8E02_2927</name>
</gene>
<organism evidence="2 3">
    <name type="scientific">Vogesella indigofera</name>
    <name type="common">Pseudomonas indigofera</name>
    <dbReference type="NCBI Taxonomy" id="45465"/>
    <lineage>
        <taxon>Bacteria</taxon>
        <taxon>Pseudomonadati</taxon>
        <taxon>Pseudomonadota</taxon>
        <taxon>Betaproteobacteria</taxon>
        <taxon>Neisseriales</taxon>
        <taxon>Chromobacteriaceae</taxon>
        <taxon>Vogesella</taxon>
    </lineage>
</organism>
<dbReference type="PROSITE" id="PS01094">
    <property type="entry name" value="UPF0076"/>
    <property type="match status" value="1"/>
</dbReference>
<dbReference type="AlphaFoldDB" id="A0A495B4B7"/>
<dbReference type="InterPro" id="IPR006175">
    <property type="entry name" value="YjgF/YER057c/UK114"/>
</dbReference>
<comment type="caution">
    <text evidence="2">The sequence shown here is derived from an EMBL/GenBank/DDBJ whole genome shotgun (WGS) entry which is preliminary data.</text>
</comment>
<dbReference type="EMBL" id="RBID01000017">
    <property type="protein sequence ID" value="RKQ55540.1"/>
    <property type="molecule type" value="Genomic_DNA"/>
</dbReference>
<dbReference type="PANTHER" id="PTHR47328">
    <property type="match status" value="1"/>
</dbReference>
<dbReference type="InterPro" id="IPR019897">
    <property type="entry name" value="RidA_CS"/>
</dbReference>
<dbReference type="PANTHER" id="PTHR47328:SF1">
    <property type="entry name" value="RUTC FAMILY PROTEIN YOAB"/>
    <property type="match status" value="1"/>
</dbReference>
<evidence type="ECO:0000256" key="1">
    <source>
        <dbReference type="ARBA" id="ARBA00010552"/>
    </source>
</evidence>
<accession>A0A495B4B7</accession>
<dbReference type="InterPro" id="IPR035709">
    <property type="entry name" value="YoaB-like"/>
</dbReference>
<dbReference type="Gene3D" id="3.30.1330.40">
    <property type="entry name" value="RutC-like"/>
    <property type="match status" value="1"/>
</dbReference>
<reference evidence="2 3" key="1">
    <citation type="submission" date="2018-10" db="EMBL/GenBank/DDBJ databases">
        <title>Genomic Encyclopedia of Type Strains, Phase IV (KMG-IV): sequencing the most valuable type-strain genomes for metagenomic binning, comparative biology and taxonomic classification.</title>
        <authorList>
            <person name="Goeker M."/>
        </authorList>
    </citation>
    <scope>NUCLEOTIDE SEQUENCE [LARGE SCALE GENOMIC DNA]</scope>
    <source>
        <strain evidence="2 3">DSM 3303</strain>
    </source>
</reference>
<dbReference type="RefSeq" id="WP_120811789.1">
    <property type="nucleotide sequence ID" value="NZ_RBID01000017.1"/>
</dbReference>
<dbReference type="SUPFAM" id="SSF55298">
    <property type="entry name" value="YjgF-like"/>
    <property type="match status" value="1"/>
</dbReference>
<protein>
    <submittedName>
        <fullName evidence="2">Enamine deaminase RidA (YjgF/YER057c/UK114 family)</fullName>
    </submittedName>
</protein>
<dbReference type="Proteomes" id="UP000279384">
    <property type="component" value="Unassembled WGS sequence"/>
</dbReference>
<dbReference type="InterPro" id="IPR035959">
    <property type="entry name" value="RutC-like_sf"/>
</dbReference>
<evidence type="ECO:0000313" key="3">
    <source>
        <dbReference type="Proteomes" id="UP000279384"/>
    </source>
</evidence>
<name>A0A495B4B7_VOGIN</name>
<dbReference type="Pfam" id="PF01042">
    <property type="entry name" value="Ribonuc_L-PSP"/>
    <property type="match status" value="1"/>
</dbReference>
<evidence type="ECO:0000313" key="2">
    <source>
        <dbReference type="EMBL" id="RKQ55540.1"/>
    </source>
</evidence>